<accession>A0ABM7W9R7</accession>
<dbReference type="EMBL" id="AP025516">
    <property type="protein sequence ID" value="BDD87701.1"/>
    <property type="molecule type" value="Genomic_DNA"/>
</dbReference>
<dbReference type="Proteomes" id="UP000830055">
    <property type="component" value="Chromosome"/>
</dbReference>
<evidence type="ECO:0008006" key="3">
    <source>
        <dbReference type="Google" id="ProtNLM"/>
    </source>
</evidence>
<name>A0ABM7W9R7_9BACT</name>
<evidence type="ECO:0000313" key="1">
    <source>
        <dbReference type="EMBL" id="BDD87701.1"/>
    </source>
</evidence>
<keyword evidence="2" id="KW-1185">Reference proteome</keyword>
<sequence>MPFGTIINLLLRSIAMAASPYRWSLVALLITMLHAGNVSAAVVLPRFMVLIDEKNMGTYSMGDSERVFVQSLVDAGADVVDNEMIRTTQNRDKAIQSLTGSPHAAAALGLEFGADIIIVGRAIAKGSADTIQNTSFRSYSAAINLKAIRTDTAEIILTDSQSAAKIHVDDITGGSEALQEAAQRSADTIVPKLLTGTLAGDGPAKIQLHIGNVSQIWQVAAVKKLLREQVGGVDDVVQRSYISGIAIFEVYYNGSPQALAEALTLATPSYFRVKVVAVSATKLDTQLVEADS</sequence>
<evidence type="ECO:0000313" key="2">
    <source>
        <dbReference type="Proteomes" id="UP000830055"/>
    </source>
</evidence>
<organism evidence="1 2">
    <name type="scientific">Desulfofustis limnaeus</name>
    <dbReference type="NCBI Taxonomy" id="2740163"/>
    <lineage>
        <taxon>Bacteria</taxon>
        <taxon>Pseudomonadati</taxon>
        <taxon>Thermodesulfobacteriota</taxon>
        <taxon>Desulfobulbia</taxon>
        <taxon>Desulfobulbales</taxon>
        <taxon>Desulfocapsaceae</taxon>
        <taxon>Desulfofustis</taxon>
    </lineage>
</organism>
<reference evidence="1 2" key="1">
    <citation type="submission" date="2022-01" db="EMBL/GenBank/DDBJ databases">
        <title>Desulfofustis limnae sp. nov., a novel mesophilic sulfate-reducing bacterium isolated from marsh soil.</title>
        <authorList>
            <person name="Watanabe M."/>
            <person name="Takahashi A."/>
            <person name="Kojima H."/>
            <person name="Fukui M."/>
        </authorList>
    </citation>
    <scope>NUCLEOTIDE SEQUENCE [LARGE SCALE GENOMIC DNA]</scope>
    <source>
        <strain evidence="1 2">PPLL</strain>
    </source>
</reference>
<proteinExistence type="predicted"/>
<protein>
    <recommendedName>
        <fullName evidence="3">FlgO domain-containing protein</fullName>
    </recommendedName>
</protein>
<gene>
    <name evidence="1" type="ORF">DPPLL_20660</name>
</gene>